<dbReference type="GO" id="GO:0045259">
    <property type="term" value="C:proton-transporting ATP synthase complex"/>
    <property type="evidence" value="ECO:0007669"/>
    <property type="project" value="UniProtKB-KW"/>
</dbReference>
<evidence type="ECO:0000256" key="6">
    <source>
        <dbReference type="ARBA" id="ARBA00022692"/>
    </source>
</evidence>
<dbReference type="EMBL" id="HM583653">
    <property type="protein sequence ID" value="ADK77626.1"/>
    <property type="molecule type" value="Genomic_DNA"/>
</dbReference>
<geneLocation type="mitochondrion" evidence="14"/>
<evidence type="ECO:0000256" key="11">
    <source>
        <dbReference type="ARBA" id="ARBA00023136"/>
    </source>
</evidence>
<dbReference type="RefSeq" id="YP_003856685.1">
    <property type="nucleotide sequence ID" value="NC_014450.1"/>
</dbReference>
<name>E1ABS7_9ORTH</name>
<dbReference type="AlphaFoldDB" id="E1ABS7"/>
<comment type="subunit">
    <text evidence="3">F-type ATPases have 2 components, CF(1) - the catalytic core - and CF(0) - the membrane proton channel.</text>
</comment>
<evidence type="ECO:0000256" key="8">
    <source>
        <dbReference type="ARBA" id="ARBA00022989"/>
    </source>
</evidence>
<keyword evidence="11 13" id="KW-0472">Membrane</keyword>
<comment type="similarity">
    <text evidence="2 12">Belongs to the ATPase protein 8 family.</text>
</comment>
<keyword evidence="4 12" id="KW-0813">Transport</keyword>
<dbReference type="GO" id="GO:0031966">
    <property type="term" value="C:mitochondrial membrane"/>
    <property type="evidence" value="ECO:0007669"/>
    <property type="project" value="UniProtKB-SubCell"/>
</dbReference>
<comment type="subcellular location">
    <subcellularLocation>
        <location evidence="1 12">Mitochondrion membrane</location>
        <topology evidence="1 12">Single-pass membrane protein</topology>
    </subcellularLocation>
</comment>
<evidence type="ECO:0000256" key="1">
    <source>
        <dbReference type="ARBA" id="ARBA00004304"/>
    </source>
</evidence>
<evidence type="ECO:0000256" key="2">
    <source>
        <dbReference type="ARBA" id="ARBA00008892"/>
    </source>
</evidence>
<reference evidence="14" key="1">
    <citation type="journal article" date="2010" name="Zool. Sci.">
        <title>A comparative analysis of mitochondrial genomes in Orthoptera (Arthropoda: Insecta) and genome descriptions of three grasshopper species.</title>
        <authorList>
            <person name="Zhao L."/>
            <person name="Zheng Z.M."/>
            <person name="Huang Y."/>
            <person name="Sun H.M."/>
        </authorList>
    </citation>
    <scope>NUCLEOTIDE SEQUENCE</scope>
</reference>
<evidence type="ECO:0000256" key="7">
    <source>
        <dbReference type="ARBA" id="ARBA00022781"/>
    </source>
</evidence>
<gene>
    <name evidence="14" type="primary">ATP8</name>
</gene>
<keyword evidence="8 13" id="KW-1133">Transmembrane helix</keyword>
<feature type="transmembrane region" description="Helical" evidence="13">
    <location>
        <begin position="6"/>
        <end position="29"/>
    </location>
</feature>
<organism evidence="14">
    <name type="scientific">Mekongiana xiangchengensis</name>
    <dbReference type="NCBI Taxonomy" id="868576"/>
    <lineage>
        <taxon>Eukaryota</taxon>
        <taxon>Metazoa</taxon>
        <taxon>Ecdysozoa</taxon>
        <taxon>Arthropoda</taxon>
        <taxon>Hexapoda</taxon>
        <taxon>Insecta</taxon>
        <taxon>Pterygota</taxon>
        <taxon>Neoptera</taxon>
        <taxon>Polyneoptera</taxon>
        <taxon>Orthoptera</taxon>
        <taxon>Caelifera</taxon>
        <taxon>Acrididea</taxon>
        <taxon>Acridomorpha</taxon>
        <taxon>Pyrgomorphoidea</taxon>
        <taxon>Pyrgomorphidae</taxon>
        <taxon>Pyrgomorphinae</taxon>
        <taxon>Mekongiana</taxon>
    </lineage>
</organism>
<keyword evidence="7 12" id="KW-0375">Hydrogen ion transport</keyword>
<evidence type="ECO:0000256" key="10">
    <source>
        <dbReference type="ARBA" id="ARBA00023128"/>
    </source>
</evidence>
<evidence type="ECO:0000313" key="14">
    <source>
        <dbReference type="EMBL" id="ADK77626.1"/>
    </source>
</evidence>
<accession>E1ABS7</accession>
<evidence type="ECO:0000256" key="12">
    <source>
        <dbReference type="RuleBase" id="RU003661"/>
    </source>
</evidence>
<dbReference type="CTD" id="4509"/>
<keyword evidence="6 12" id="KW-0812">Transmembrane</keyword>
<evidence type="ECO:0000256" key="4">
    <source>
        <dbReference type="ARBA" id="ARBA00022448"/>
    </source>
</evidence>
<evidence type="ECO:0000256" key="13">
    <source>
        <dbReference type="SAM" id="Phobius"/>
    </source>
</evidence>
<dbReference type="GeneID" id="9711103"/>
<keyword evidence="5 12" id="KW-0138">CF(0)</keyword>
<keyword evidence="9 12" id="KW-0406">Ion transport</keyword>
<evidence type="ECO:0000256" key="5">
    <source>
        <dbReference type="ARBA" id="ARBA00022547"/>
    </source>
</evidence>
<keyword evidence="10 12" id="KW-0496">Mitochondrion</keyword>
<dbReference type="InterPro" id="IPR001421">
    <property type="entry name" value="ATP8_metazoa"/>
</dbReference>
<dbReference type="GO" id="GO:0015078">
    <property type="term" value="F:proton transmembrane transporter activity"/>
    <property type="evidence" value="ECO:0007669"/>
    <property type="project" value="InterPro"/>
</dbReference>
<evidence type="ECO:0000256" key="3">
    <source>
        <dbReference type="ARBA" id="ARBA00011291"/>
    </source>
</evidence>
<proteinExistence type="inferred from homology"/>
<evidence type="ECO:0000256" key="9">
    <source>
        <dbReference type="ARBA" id="ARBA00023065"/>
    </source>
</evidence>
<dbReference type="GO" id="GO:0015986">
    <property type="term" value="P:proton motive force-driven ATP synthesis"/>
    <property type="evidence" value="ECO:0007669"/>
    <property type="project" value="InterPro"/>
</dbReference>
<protein>
    <recommendedName>
        <fullName evidence="12">ATP synthase complex subunit 8</fullName>
    </recommendedName>
</protein>
<sequence length="53" mass="6688">MPQMSPMMWLTLLMMFSMTMILVNQYYFFSFKNNKILLNKKLMFTKHKMNWKW</sequence>
<dbReference type="Pfam" id="PF00895">
    <property type="entry name" value="ATP-synt_8"/>
    <property type="match status" value="1"/>
</dbReference>